<evidence type="ECO:0000313" key="1">
    <source>
        <dbReference type="EMBL" id="JAH71120.1"/>
    </source>
</evidence>
<reference evidence="1" key="1">
    <citation type="submission" date="2014-11" db="EMBL/GenBank/DDBJ databases">
        <authorList>
            <person name="Amaro Gonzalez C."/>
        </authorList>
    </citation>
    <scope>NUCLEOTIDE SEQUENCE</scope>
</reference>
<reference evidence="1" key="2">
    <citation type="journal article" date="2015" name="Fish Shellfish Immunol.">
        <title>Early steps in the European eel (Anguilla anguilla)-Vibrio vulnificus interaction in the gills: Role of the RtxA13 toxin.</title>
        <authorList>
            <person name="Callol A."/>
            <person name="Pajuelo D."/>
            <person name="Ebbesson L."/>
            <person name="Teles M."/>
            <person name="MacKenzie S."/>
            <person name="Amaro C."/>
        </authorList>
    </citation>
    <scope>NUCLEOTIDE SEQUENCE</scope>
</reference>
<dbReference type="AlphaFoldDB" id="A0A0E9V0Z4"/>
<accession>A0A0E9V0Z4</accession>
<organism evidence="1">
    <name type="scientific">Anguilla anguilla</name>
    <name type="common">European freshwater eel</name>
    <name type="synonym">Muraena anguilla</name>
    <dbReference type="NCBI Taxonomy" id="7936"/>
    <lineage>
        <taxon>Eukaryota</taxon>
        <taxon>Metazoa</taxon>
        <taxon>Chordata</taxon>
        <taxon>Craniata</taxon>
        <taxon>Vertebrata</taxon>
        <taxon>Euteleostomi</taxon>
        <taxon>Actinopterygii</taxon>
        <taxon>Neopterygii</taxon>
        <taxon>Teleostei</taxon>
        <taxon>Anguilliformes</taxon>
        <taxon>Anguillidae</taxon>
        <taxon>Anguilla</taxon>
    </lineage>
</organism>
<protein>
    <submittedName>
        <fullName evidence="1">Uncharacterized protein</fullName>
    </submittedName>
</protein>
<name>A0A0E9V0Z4_ANGAN</name>
<sequence>MVYLIVSLNKGTNCITDDKLCTMKDRVGLIICS</sequence>
<proteinExistence type="predicted"/>
<dbReference type="EMBL" id="GBXM01037457">
    <property type="protein sequence ID" value="JAH71120.1"/>
    <property type="molecule type" value="Transcribed_RNA"/>
</dbReference>